<evidence type="ECO:0000313" key="2">
    <source>
        <dbReference type="EMBL" id="NVN52305.1"/>
    </source>
</evidence>
<dbReference type="Pfam" id="PF16170">
    <property type="entry name" value="DUF4873"/>
    <property type="match status" value="1"/>
</dbReference>
<keyword evidence="3" id="KW-1185">Reference proteome</keyword>
<dbReference type="EC" id="1.14.13.22" evidence="2"/>
<dbReference type="Proteomes" id="UP000570517">
    <property type="component" value="Unassembled WGS sequence"/>
</dbReference>
<accession>A0A850PXB2</accession>
<dbReference type="GO" id="GO:0018667">
    <property type="term" value="F:cyclohexanone monooxygenase activity"/>
    <property type="evidence" value="ECO:0007669"/>
    <property type="project" value="UniProtKB-EC"/>
</dbReference>
<reference evidence="2 3" key="1">
    <citation type="submission" date="2020-05" db="EMBL/GenBank/DDBJ databases">
        <title>Draft genome sequence of Mycobacterium hippocampi DL, isolated from European seabass, Dicentrarchus labrax, reared in fish farms.</title>
        <authorList>
            <person name="Stathopoulou P."/>
            <person name="Asimakis E."/>
            <person name="Tzokas K."/>
            <person name="Batargias C."/>
            <person name="Tsiamis G."/>
        </authorList>
    </citation>
    <scope>NUCLEOTIDE SEQUENCE [LARGE SCALE GENOMIC DNA]</scope>
    <source>
        <strain evidence="2 3">DL</strain>
    </source>
</reference>
<dbReference type="RefSeq" id="WP_178360584.1">
    <property type="nucleotide sequence ID" value="NZ_JABFYL010000043.1"/>
</dbReference>
<keyword evidence="2" id="KW-0503">Monooxygenase</keyword>
<dbReference type="AlphaFoldDB" id="A0A850PXB2"/>
<proteinExistence type="predicted"/>
<protein>
    <submittedName>
        <fullName evidence="2">Cyclohexanone monooxygenase</fullName>
        <ecNumber evidence="2">1.14.13.22</ecNumber>
    </submittedName>
</protein>
<dbReference type="EMBL" id="JABFYL010000043">
    <property type="protein sequence ID" value="NVN52305.1"/>
    <property type="molecule type" value="Genomic_DNA"/>
</dbReference>
<dbReference type="InterPro" id="IPR036188">
    <property type="entry name" value="FAD/NAD-bd_sf"/>
</dbReference>
<dbReference type="Gene3D" id="3.50.50.60">
    <property type="entry name" value="FAD/NAD(P)-binding domain"/>
    <property type="match status" value="1"/>
</dbReference>
<organism evidence="2 3">
    <name type="scientific">Mycolicibacterium hippocampi</name>
    <dbReference type="NCBI Taxonomy" id="659824"/>
    <lineage>
        <taxon>Bacteria</taxon>
        <taxon>Bacillati</taxon>
        <taxon>Actinomycetota</taxon>
        <taxon>Actinomycetes</taxon>
        <taxon>Mycobacteriales</taxon>
        <taxon>Mycobacteriaceae</taxon>
        <taxon>Mycolicibacterium</taxon>
    </lineage>
</organism>
<name>A0A850PXB2_9MYCO</name>
<evidence type="ECO:0000313" key="3">
    <source>
        <dbReference type="Proteomes" id="UP000570517"/>
    </source>
</evidence>
<sequence length="243" mass="26694">MTDVDTVAYVGRRETEQAAFDEATHTWTVDGRRARVLIATDGTLPAAFACRADGLEPYLGVAVHGVPNYFLITGPDNAAQKGYIAKCIAHLGRTGSTRIEVRASTQRFYDEHSRGPVHRRGLYWRRVGRRIPSAFEVRGHGDDADDDAVYDGPASVVIGDRTHQTQARLTGWVDPIDGRYHWQGTIFDAGFKVRLPQEVTVAVDGHAAEARLTERTPWSTYLVVGVGAPPFALADIEVDVPLL</sequence>
<dbReference type="InterPro" id="IPR032371">
    <property type="entry name" value="DUF4873"/>
</dbReference>
<evidence type="ECO:0000259" key="1">
    <source>
        <dbReference type="Pfam" id="PF16170"/>
    </source>
</evidence>
<gene>
    <name evidence="2" type="ORF">HLY00_2689</name>
</gene>
<feature type="domain" description="DUF4873" evidence="1">
    <location>
        <begin position="148"/>
        <end position="232"/>
    </location>
</feature>
<keyword evidence="2" id="KW-0560">Oxidoreductase</keyword>
<comment type="caution">
    <text evidence="2">The sequence shown here is derived from an EMBL/GenBank/DDBJ whole genome shotgun (WGS) entry which is preliminary data.</text>
</comment>